<dbReference type="PANTHER" id="PTHR42785:SF1">
    <property type="entry name" value="DNA TOPOISOMERASE"/>
    <property type="match status" value="1"/>
</dbReference>
<comment type="caution">
    <text evidence="8">The sequence shown here is derived from an EMBL/GenBank/DDBJ whole genome shotgun (WGS) entry which is preliminary data.</text>
</comment>
<reference evidence="8 9" key="1">
    <citation type="journal article" date="2015" name="Nature">
        <title>rRNA introns, odd ribosomes, and small enigmatic genomes across a large radiation of phyla.</title>
        <authorList>
            <person name="Brown C.T."/>
            <person name="Hug L.A."/>
            <person name="Thomas B.C."/>
            <person name="Sharon I."/>
            <person name="Castelle C.J."/>
            <person name="Singh A."/>
            <person name="Wilkins M.J."/>
            <person name="Williams K.H."/>
            <person name="Banfield J.F."/>
        </authorList>
    </citation>
    <scope>NUCLEOTIDE SEQUENCE [LARGE SCALE GENOMIC DNA]</scope>
</reference>
<evidence type="ECO:0000259" key="6">
    <source>
        <dbReference type="PROSITE" id="PS50880"/>
    </source>
</evidence>
<dbReference type="Gene3D" id="3.40.50.140">
    <property type="match status" value="1"/>
</dbReference>
<evidence type="ECO:0000256" key="3">
    <source>
        <dbReference type="ARBA" id="ARBA00031985"/>
    </source>
</evidence>
<dbReference type="PATRIC" id="fig|1618615.3.peg.180"/>
<evidence type="ECO:0000259" key="7">
    <source>
        <dbReference type="PROSITE" id="PS52039"/>
    </source>
</evidence>
<dbReference type="Pfam" id="PF01751">
    <property type="entry name" value="Toprim"/>
    <property type="match status" value="1"/>
</dbReference>
<dbReference type="PRINTS" id="PR00417">
    <property type="entry name" value="PRTPISMRASEI"/>
</dbReference>
<dbReference type="SUPFAM" id="SSF56712">
    <property type="entry name" value="Prokaryotic type I DNA topoisomerase"/>
    <property type="match status" value="1"/>
</dbReference>
<dbReference type="InterPro" id="IPR013825">
    <property type="entry name" value="Topo_IA_cen_sub2"/>
</dbReference>
<gene>
    <name evidence="8" type="ORF">UV07_C0005G0035</name>
</gene>
<evidence type="ECO:0000256" key="4">
    <source>
        <dbReference type="ARBA" id="ARBA00032235"/>
    </source>
</evidence>
<dbReference type="InterPro" id="IPR013497">
    <property type="entry name" value="Topo_IA_cen"/>
</dbReference>
<evidence type="ECO:0000313" key="9">
    <source>
        <dbReference type="Proteomes" id="UP000033986"/>
    </source>
</evidence>
<evidence type="ECO:0000256" key="1">
    <source>
        <dbReference type="ARBA" id="ARBA00023235"/>
    </source>
</evidence>
<dbReference type="Gene3D" id="2.70.20.10">
    <property type="entry name" value="Topoisomerase I, domain 3"/>
    <property type="match status" value="1"/>
</dbReference>
<dbReference type="InterPro" id="IPR006171">
    <property type="entry name" value="TOPRIM_dom"/>
</dbReference>
<organism evidence="8 9">
    <name type="scientific">Candidatus Azambacteria bacterium GW2011_GWB1_42_17</name>
    <dbReference type="NCBI Taxonomy" id="1618615"/>
    <lineage>
        <taxon>Bacteria</taxon>
        <taxon>Candidatus Azamiibacteriota</taxon>
    </lineage>
</organism>
<dbReference type="PROSITE" id="PS52039">
    <property type="entry name" value="TOPO_IA_2"/>
    <property type="match status" value="1"/>
</dbReference>
<dbReference type="InterPro" id="IPR013824">
    <property type="entry name" value="Topo_IA_cen_sub1"/>
</dbReference>
<proteinExistence type="predicted"/>
<feature type="non-terminal residue" evidence="8">
    <location>
        <position position="260"/>
    </location>
</feature>
<feature type="domain" description="Topo IA-type catalytic" evidence="7">
    <location>
        <begin position="96"/>
        <end position="260"/>
    </location>
</feature>
<evidence type="ECO:0000313" key="8">
    <source>
        <dbReference type="EMBL" id="KKS44659.1"/>
    </source>
</evidence>
<dbReference type="EMBL" id="LCDB01000005">
    <property type="protein sequence ID" value="KKS44659.1"/>
    <property type="molecule type" value="Genomic_DNA"/>
</dbReference>
<dbReference type="InterPro" id="IPR023405">
    <property type="entry name" value="Topo_IA_core_domain"/>
</dbReference>
<dbReference type="Gene3D" id="1.10.460.10">
    <property type="entry name" value="Topoisomerase I, domain 2"/>
    <property type="match status" value="1"/>
</dbReference>
<dbReference type="PANTHER" id="PTHR42785">
    <property type="entry name" value="DNA TOPOISOMERASE, TYPE IA, CORE"/>
    <property type="match status" value="1"/>
</dbReference>
<dbReference type="AlphaFoldDB" id="A0A0G0Z7S5"/>
<dbReference type="GO" id="GO:0003677">
    <property type="term" value="F:DNA binding"/>
    <property type="evidence" value="ECO:0007669"/>
    <property type="project" value="InterPro"/>
</dbReference>
<accession>A0A0G0Z7S5</accession>
<dbReference type="PROSITE" id="PS00396">
    <property type="entry name" value="TOPO_IA_1"/>
    <property type="match status" value="1"/>
</dbReference>
<dbReference type="PROSITE" id="PS50880">
    <property type="entry name" value="TOPRIM"/>
    <property type="match status" value="1"/>
</dbReference>
<evidence type="ECO:0000256" key="5">
    <source>
        <dbReference type="ARBA" id="ARBA00032877"/>
    </source>
</evidence>
<dbReference type="GO" id="GO:0006265">
    <property type="term" value="P:DNA topological change"/>
    <property type="evidence" value="ECO:0007669"/>
    <property type="project" value="InterPro"/>
</dbReference>
<dbReference type="GO" id="GO:0003917">
    <property type="term" value="F:DNA topoisomerase type I (single strand cut, ATP-independent) activity"/>
    <property type="evidence" value="ECO:0007669"/>
    <property type="project" value="InterPro"/>
</dbReference>
<evidence type="ECO:0000256" key="2">
    <source>
        <dbReference type="ARBA" id="ARBA00030003"/>
    </source>
</evidence>
<dbReference type="Gene3D" id="1.10.290.10">
    <property type="entry name" value="Topoisomerase I, domain 4"/>
    <property type="match status" value="1"/>
</dbReference>
<sequence>MRDLPEKKLGVDTEKNFEPQYVILPKAKKRVAELKSAAKKSEKVILATDTDREGEAISWHLINALGLEKKPYERIVFHEITKSAIEAALAAPREIDMRLVDAQQARRILDRLVGYKLSPFLWKKVARGLSQSVAVRLVVEREREVLSFKPQEFHTILAKFLKNTFEFSAQLIKIGKDKLEKFSIMTDAEAQKIVADLKNSDWNVESIIKKEMRRQPLAPFTTSTLQQTAFSKFGFGAKQTMVIAQQLYETGFITYMRTDS</sequence>
<name>A0A0G0Z7S5_9BACT</name>
<dbReference type="SMART" id="SM00436">
    <property type="entry name" value="TOP1Bc"/>
    <property type="match status" value="1"/>
</dbReference>
<protein>
    <recommendedName>
        <fullName evidence="5">Omega-protein</fullName>
    </recommendedName>
    <alternativeName>
        <fullName evidence="4">Relaxing enzyme</fullName>
    </alternativeName>
    <alternativeName>
        <fullName evidence="2">Swivelase</fullName>
    </alternativeName>
    <alternativeName>
        <fullName evidence="3">Untwisting enzyme</fullName>
    </alternativeName>
</protein>
<dbReference type="Proteomes" id="UP000033986">
    <property type="component" value="Unassembled WGS sequence"/>
</dbReference>
<dbReference type="InterPro" id="IPR023406">
    <property type="entry name" value="Topo_IA_AS"/>
</dbReference>
<dbReference type="InterPro" id="IPR013826">
    <property type="entry name" value="Topo_IA_cen_sub3"/>
</dbReference>
<dbReference type="Pfam" id="PF01131">
    <property type="entry name" value="Topoisom_bac"/>
    <property type="match status" value="1"/>
</dbReference>
<dbReference type="InterPro" id="IPR000380">
    <property type="entry name" value="Topo_IA"/>
</dbReference>
<keyword evidence="1 8" id="KW-0413">Isomerase</keyword>
<dbReference type="InterPro" id="IPR003601">
    <property type="entry name" value="Topo_IA_2"/>
</dbReference>
<feature type="domain" description="Toprim" evidence="6">
    <location>
        <begin position="1"/>
        <end position="80"/>
    </location>
</feature>